<proteinExistence type="predicted"/>
<feature type="compositionally biased region" description="Acidic residues" evidence="1">
    <location>
        <begin position="408"/>
        <end position="427"/>
    </location>
</feature>
<feature type="region of interest" description="Disordered" evidence="1">
    <location>
        <begin position="116"/>
        <end position="195"/>
    </location>
</feature>
<reference evidence="2" key="1">
    <citation type="submission" date="2022-06" db="EMBL/GenBank/DDBJ databases">
        <authorList>
            <consortium name="SYNGENTA / RWTH Aachen University"/>
        </authorList>
    </citation>
    <scope>NUCLEOTIDE SEQUENCE</scope>
</reference>
<feature type="compositionally biased region" description="Basic and acidic residues" evidence="1">
    <location>
        <begin position="434"/>
        <end position="451"/>
    </location>
</feature>
<accession>A0AAV0APK3</accession>
<keyword evidence="3" id="KW-1185">Reference proteome</keyword>
<name>A0AAV0APK3_PHAPC</name>
<dbReference type="Proteomes" id="UP001153365">
    <property type="component" value="Unassembled WGS sequence"/>
</dbReference>
<gene>
    <name evidence="2" type="ORF">PPACK8108_LOCUS5092</name>
</gene>
<evidence type="ECO:0000313" key="3">
    <source>
        <dbReference type="Proteomes" id="UP001153365"/>
    </source>
</evidence>
<feature type="region of interest" description="Disordered" evidence="1">
    <location>
        <begin position="383"/>
        <end position="451"/>
    </location>
</feature>
<feature type="compositionally biased region" description="Basic and acidic residues" evidence="1">
    <location>
        <begin position="142"/>
        <end position="154"/>
    </location>
</feature>
<organism evidence="2 3">
    <name type="scientific">Phakopsora pachyrhizi</name>
    <name type="common">Asian soybean rust disease fungus</name>
    <dbReference type="NCBI Taxonomy" id="170000"/>
    <lineage>
        <taxon>Eukaryota</taxon>
        <taxon>Fungi</taxon>
        <taxon>Dikarya</taxon>
        <taxon>Basidiomycota</taxon>
        <taxon>Pucciniomycotina</taxon>
        <taxon>Pucciniomycetes</taxon>
        <taxon>Pucciniales</taxon>
        <taxon>Phakopsoraceae</taxon>
        <taxon>Phakopsora</taxon>
    </lineage>
</organism>
<feature type="compositionally biased region" description="Acidic residues" evidence="1">
    <location>
        <begin position="384"/>
        <end position="395"/>
    </location>
</feature>
<comment type="caution">
    <text evidence="2">The sequence shown here is derived from an EMBL/GenBank/DDBJ whole genome shotgun (WGS) entry which is preliminary data.</text>
</comment>
<protein>
    <submittedName>
        <fullName evidence="2">Uncharacterized protein</fullName>
    </submittedName>
</protein>
<evidence type="ECO:0000313" key="2">
    <source>
        <dbReference type="EMBL" id="CAH7670390.1"/>
    </source>
</evidence>
<dbReference type="AlphaFoldDB" id="A0AAV0APK3"/>
<evidence type="ECO:0000256" key="1">
    <source>
        <dbReference type="SAM" id="MobiDB-lite"/>
    </source>
</evidence>
<dbReference type="EMBL" id="CALTRL010000981">
    <property type="protein sequence ID" value="CAH7670390.1"/>
    <property type="molecule type" value="Genomic_DNA"/>
</dbReference>
<sequence length="463" mass="52736">MSYGHMAVEKAVEVEGRIQMDDGRAQMVVVVGMAGHNLAEISLNLRSLGDVQMAVEVEGVRKVVGGDEVFQNVVGEEEVVQKAVEGEEVVQNVVVVGEGDEEFSALLAQVQQLQVQNSNKTQSNTRPRESYAKNKTSTVTPNKKDNRAEKDGKFKGLKKTPRRAVSETLSASSSSPKRNPNQLIMSDTPEGFKPTKEEGWLRDYQLKGTFRQIAAAGAYEYMNIDPRFINNILLLVGSYNHYVHWIMAQRFQKESKESGKHQKDEEKKVILRARQREMEKSDAINGKRSQRQKRVLPKTSRDSICVRVPKGLPIDFYNAEWFNDCSPAQKTVIADTYSVAFLPDATKSIREKQHPDEKLSDKRFSDKYWDQATVAYDLSHEIAKEDDDDNSDDSFADNKSINLVKSSDEEEDNDYEEEEEEEEEDNDYCNQETSYRRNVDDTEMSHADDPACYKVDVNEWSNW</sequence>
<feature type="compositionally biased region" description="Polar residues" evidence="1">
    <location>
        <begin position="176"/>
        <end position="185"/>
    </location>
</feature>